<feature type="compositionally biased region" description="Polar residues" evidence="2">
    <location>
        <begin position="419"/>
        <end position="434"/>
    </location>
</feature>
<organism evidence="3 4">
    <name type="scientific">Anaerotignum neopropionicum</name>
    <dbReference type="NCBI Taxonomy" id="36847"/>
    <lineage>
        <taxon>Bacteria</taxon>
        <taxon>Bacillati</taxon>
        <taxon>Bacillota</taxon>
        <taxon>Clostridia</taxon>
        <taxon>Lachnospirales</taxon>
        <taxon>Anaerotignaceae</taxon>
        <taxon>Anaerotignum</taxon>
    </lineage>
</organism>
<dbReference type="CDD" id="cd14686">
    <property type="entry name" value="bZIP"/>
    <property type="match status" value="1"/>
</dbReference>
<evidence type="ECO:0000256" key="2">
    <source>
        <dbReference type="SAM" id="MobiDB-lite"/>
    </source>
</evidence>
<dbReference type="RefSeq" id="WP_066091061.1">
    <property type="nucleotide sequence ID" value="NZ_LRVM01000019.1"/>
</dbReference>
<dbReference type="OrthoDB" id="2066959at2"/>
<comment type="caution">
    <text evidence="3">The sequence shown here is derived from an EMBL/GenBank/DDBJ whole genome shotgun (WGS) entry which is preliminary data.</text>
</comment>
<accession>A0A136WAY0</accession>
<dbReference type="InterPro" id="IPR023296">
    <property type="entry name" value="Glyco_hydro_beta-prop_sf"/>
</dbReference>
<proteinExistence type="predicted"/>
<feature type="compositionally biased region" description="Low complexity" evidence="2">
    <location>
        <begin position="405"/>
        <end position="418"/>
    </location>
</feature>
<evidence type="ECO:0000313" key="3">
    <source>
        <dbReference type="EMBL" id="KXL51675.1"/>
    </source>
</evidence>
<dbReference type="EMBL" id="LRVM01000019">
    <property type="protein sequence ID" value="KXL51675.1"/>
    <property type="molecule type" value="Genomic_DNA"/>
</dbReference>
<evidence type="ECO:0000313" key="4">
    <source>
        <dbReference type="Proteomes" id="UP000070539"/>
    </source>
</evidence>
<protein>
    <submittedName>
        <fullName evidence="3">Uncharacterized protein</fullName>
    </submittedName>
</protein>
<feature type="coiled-coil region" evidence="1">
    <location>
        <begin position="452"/>
        <end position="514"/>
    </location>
</feature>
<keyword evidence="1" id="KW-0175">Coiled coil</keyword>
<feature type="region of interest" description="Disordered" evidence="2">
    <location>
        <begin position="405"/>
        <end position="434"/>
    </location>
</feature>
<dbReference type="Proteomes" id="UP000070539">
    <property type="component" value="Unassembled WGS sequence"/>
</dbReference>
<feature type="compositionally biased region" description="Polar residues" evidence="2">
    <location>
        <begin position="518"/>
        <end position="528"/>
    </location>
</feature>
<dbReference type="AlphaFoldDB" id="A0A136WAY0"/>
<gene>
    <name evidence="3" type="ORF">CLNEO_29610</name>
</gene>
<reference evidence="3 4" key="1">
    <citation type="submission" date="2016-01" db="EMBL/GenBank/DDBJ databases">
        <title>Genome sequence of Clostridium neopropionicum X4, DSM-3847.</title>
        <authorList>
            <person name="Poehlein A."/>
            <person name="Beck M.H."/>
            <person name="Bengelsdorf F.R."/>
            <person name="Daniel R."/>
            <person name="Duerre P."/>
        </authorList>
    </citation>
    <scope>NUCLEOTIDE SEQUENCE [LARGE SCALE GENOMIC DNA]</scope>
    <source>
        <strain evidence="3 4">DSM-3847</strain>
    </source>
</reference>
<name>A0A136WAY0_9FIRM</name>
<dbReference type="STRING" id="36847.CLNEO_29610"/>
<dbReference type="SUPFAM" id="SSF75005">
    <property type="entry name" value="Arabinanase/levansucrase/invertase"/>
    <property type="match status" value="1"/>
</dbReference>
<evidence type="ECO:0000256" key="1">
    <source>
        <dbReference type="SAM" id="Coils"/>
    </source>
</evidence>
<feature type="region of interest" description="Disordered" evidence="2">
    <location>
        <begin position="518"/>
        <end position="542"/>
    </location>
</feature>
<keyword evidence="4" id="KW-1185">Reference proteome</keyword>
<sequence>MQNPNVKYIKMPSGYFCFFYRENYALFLRTQTSTGWSVPIILAERTASAFSICQFGELCYVLYSTMDGKLFIASSKDFINWEHRPLMSGAPNSMKTKFFMIPNEDAFHIIYHLPSETPGIETLVYSAFRNGQWEPPYQIDRFVPFDKTSFLARRISKEHIILYYRTAKSTWCAREILLSPFTIGSLAPMIQTSANFVDLSIVNDAERIHIIYIVRGMFRSQVVYQYKKTSAISTPRILWEDNNCDNCLVFMENERLVLMWTVNGRPLRCISENNGTTFGPVERYTGNFPALCTKGELLGAEGVALNAMETYGDLSKNLAPFLTTNKIKALPQSKALSFESEIRSQTPNLEKYPSPQAPYFEQAAQSPPPFYEKENQQQASYFEKENQGQMSYFENDNWAQTTFFQQQQQPLQSHPFSQETKTQSNQMTDAMPQQNAQQKQIDELSSLLSQRSDEIASNNARWKAQVTQLEAELSALRQENEKLKKTISVHQVQVQHSQIQLQKQENKIIQAAENIPSQPQEVHTNITTEVDHQTEEATPSTE</sequence>